<sequence>METIDIHWTTNPIAYFTLDFFSKLLVTLLFISLSLFMTILFKNSFSLFITLIVLVLSPFTGILLDESVLKFSFFYMSDPIVAISTNVQSYYLYSLKNLIYILMFLLVSIAVMSKSKIGV</sequence>
<feature type="transmembrane region" description="Helical" evidence="1">
    <location>
        <begin position="90"/>
        <end position="112"/>
    </location>
</feature>
<evidence type="ECO:0000313" key="2">
    <source>
        <dbReference type="EMBL" id="SDJ23057.1"/>
    </source>
</evidence>
<feature type="transmembrane region" description="Helical" evidence="1">
    <location>
        <begin position="47"/>
        <end position="64"/>
    </location>
</feature>
<dbReference type="AlphaFoldDB" id="A0A1G8S1F2"/>
<evidence type="ECO:0000313" key="3">
    <source>
        <dbReference type="Proteomes" id="UP000199017"/>
    </source>
</evidence>
<gene>
    <name evidence="2" type="ORF">SAMN05216352_1392</name>
</gene>
<evidence type="ECO:0000256" key="1">
    <source>
        <dbReference type="SAM" id="Phobius"/>
    </source>
</evidence>
<proteinExistence type="predicted"/>
<accession>A0A1G8S1F2</accession>
<reference evidence="2 3" key="1">
    <citation type="submission" date="2016-10" db="EMBL/GenBank/DDBJ databases">
        <authorList>
            <person name="de Groot N.N."/>
        </authorList>
    </citation>
    <scope>NUCLEOTIDE SEQUENCE [LARGE SCALE GENOMIC DNA]</scope>
    <source>
        <strain evidence="3">P4B,CCM 7963,CECT 7998,DSM 25260,IBRC-M 10614,KCTC 13821</strain>
    </source>
</reference>
<keyword evidence="1" id="KW-0472">Membrane</keyword>
<name>A0A1G8S1F2_9BACI</name>
<keyword evidence="1" id="KW-0812">Transmembrane</keyword>
<feature type="transmembrane region" description="Helical" evidence="1">
    <location>
        <begin position="20"/>
        <end position="40"/>
    </location>
</feature>
<dbReference type="EMBL" id="FNDU01000039">
    <property type="protein sequence ID" value="SDJ23057.1"/>
    <property type="molecule type" value="Genomic_DNA"/>
</dbReference>
<keyword evidence="3" id="KW-1185">Reference proteome</keyword>
<keyword evidence="1" id="KW-1133">Transmembrane helix</keyword>
<dbReference type="Proteomes" id="UP000199017">
    <property type="component" value="Unassembled WGS sequence"/>
</dbReference>
<protein>
    <submittedName>
        <fullName evidence="2">Uncharacterized protein</fullName>
    </submittedName>
</protein>
<organism evidence="2 3">
    <name type="scientific">Alteribacillus bidgolensis</name>
    <dbReference type="NCBI Taxonomy" id="930129"/>
    <lineage>
        <taxon>Bacteria</taxon>
        <taxon>Bacillati</taxon>
        <taxon>Bacillota</taxon>
        <taxon>Bacilli</taxon>
        <taxon>Bacillales</taxon>
        <taxon>Bacillaceae</taxon>
        <taxon>Alteribacillus</taxon>
    </lineage>
</organism>